<dbReference type="GO" id="GO:0016747">
    <property type="term" value="F:acyltransferase activity, transferring groups other than amino-acyl groups"/>
    <property type="evidence" value="ECO:0007669"/>
    <property type="project" value="InterPro"/>
</dbReference>
<reference evidence="2 3" key="1">
    <citation type="submission" date="2019-08" db="EMBL/GenBank/DDBJ databases">
        <title>Bacillus genomes from the desert of Cuatro Cienegas, Coahuila.</title>
        <authorList>
            <person name="Olmedo-Alvarez G."/>
        </authorList>
    </citation>
    <scope>NUCLEOTIDE SEQUENCE [LARGE SCALE GENOMIC DNA]</scope>
    <source>
        <strain evidence="2 3">CH446_14T</strain>
    </source>
</reference>
<accession>A0A5D4R7S9</accession>
<feature type="domain" description="N-acetyltransferase" evidence="1">
    <location>
        <begin position="10"/>
        <end position="173"/>
    </location>
</feature>
<dbReference type="PANTHER" id="PTHR43415:SF3">
    <property type="entry name" value="GNAT-FAMILY ACETYLTRANSFERASE"/>
    <property type="match status" value="1"/>
</dbReference>
<evidence type="ECO:0000313" key="2">
    <source>
        <dbReference type="EMBL" id="TYS46036.1"/>
    </source>
</evidence>
<dbReference type="PROSITE" id="PS51186">
    <property type="entry name" value="GNAT"/>
    <property type="match status" value="1"/>
</dbReference>
<dbReference type="InterPro" id="IPR016181">
    <property type="entry name" value="Acyl_CoA_acyltransferase"/>
</dbReference>
<organism evidence="2 3">
    <name type="scientific">Bacillus infantis</name>
    <dbReference type="NCBI Taxonomy" id="324767"/>
    <lineage>
        <taxon>Bacteria</taxon>
        <taxon>Bacillati</taxon>
        <taxon>Bacillota</taxon>
        <taxon>Bacilli</taxon>
        <taxon>Bacillales</taxon>
        <taxon>Bacillaceae</taxon>
        <taxon>Bacillus</taxon>
    </lineage>
</organism>
<comment type="caution">
    <text evidence="2">The sequence shown here is derived from an EMBL/GenBank/DDBJ whole genome shotgun (WGS) entry which is preliminary data.</text>
</comment>
<name>A0A5D4R7S9_9BACI</name>
<dbReference type="EMBL" id="VTER01000009">
    <property type="protein sequence ID" value="TYS46036.1"/>
    <property type="molecule type" value="Genomic_DNA"/>
</dbReference>
<dbReference type="PANTHER" id="PTHR43415">
    <property type="entry name" value="SPERMIDINE N(1)-ACETYLTRANSFERASE"/>
    <property type="match status" value="1"/>
</dbReference>
<protein>
    <submittedName>
        <fullName evidence="2">GNAT family N-acetyltransferase</fullName>
    </submittedName>
</protein>
<keyword evidence="2" id="KW-0808">Transferase</keyword>
<dbReference type="Gene3D" id="3.40.630.30">
    <property type="match status" value="1"/>
</dbReference>
<evidence type="ECO:0000259" key="1">
    <source>
        <dbReference type="PROSITE" id="PS51186"/>
    </source>
</evidence>
<dbReference type="InterPro" id="IPR000182">
    <property type="entry name" value="GNAT_dom"/>
</dbReference>
<dbReference type="Proteomes" id="UP000322139">
    <property type="component" value="Unassembled WGS sequence"/>
</dbReference>
<sequence>MENYFTGTRVSLRPFREGDSTHIYQALLDPEFRKLTGTQTFFTEDSLEKAYKNFAGDKSRIDLVITDKETGAAIGDLALTEIDYINKNASLRIALYKKEHYGKGLGTEAISLLLHYAFEVLSLYRVYLNVYEYNSRAIRAYEKLGFVKEGAFRGELLWNGVYYDNLIMGILRHEFRPMSTNREGN</sequence>
<gene>
    <name evidence="2" type="ORF">FZD51_18190</name>
</gene>
<evidence type="ECO:0000313" key="3">
    <source>
        <dbReference type="Proteomes" id="UP000322139"/>
    </source>
</evidence>
<dbReference type="AlphaFoldDB" id="A0A5D4R7S9"/>
<dbReference type="Pfam" id="PF13302">
    <property type="entry name" value="Acetyltransf_3"/>
    <property type="match status" value="1"/>
</dbReference>
<dbReference type="SUPFAM" id="SSF55729">
    <property type="entry name" value="Acyl-CoA N-acyltransferases (Nat)"/>
    <property type="match status" value="1"/>
</dbReference>
<proteinExistence type="predicted"/>